<dbReference type="EMBL" id="MHKQ01000009">
    <property type="protein sequence ID" value="OGY94346.1"/>
    <property type="molecule type" value="Genomic_DNA"/>
</dbReference>
<reference evidence="2 3" key="1">
    <citation type="journal article" date="2016" name="Nat. Commun.">
        <title>Thousands of microbial genomes shed light on interconnected biogeochemical processes in an aquifer system.</title>
        <authorList>
            <person name="Anantharaman K."/>
            <person name="Brown C.T."/>
            <person name="Hug L.A."/>
            <person name="Sharon I."/>
            <person name="Castelle C.J."/>
            <person name="Probst A.J."/>
            <person name="Thomas B.C."/>
            <person name="Singh A."/>
            <person name="Wilkins M.J."/>
            <person name="Karaoz U."/>
            <person name="Brodie E.L."/>
            <person name="Williams K.H."/>
            <person name="Hubbard S.S."/>
            <person name="Banfield J.F."/>
        </authorList>
    </citation>
    <scope>NUCLEOTIDE SEQUENCE [LARGE SCALE GENOMIC DNA]</scope>
</reference>
<evidence type="ECO:0000313" key="3">
    <source>
        <dbReference type="Proteomes" id="UP000177626"/>
    </source>
</evidence>
<keyword evidence="1" id="KW-0472">Membrane</keyword>
<sequence length="162" mass="18035">MKDKLKYSKGLLRIFLGWLLLWAFLDKVFGLSFTTEADKSWLGGTSPTLGFLKFGSSGPFKEIFQAMAGQPLVDWLFMLGLLFIGLALILGIASRLATLGGAMMFALMYLAVLPPEHNPLVDEHIIYILILMGLYIDEAGNNLGLGQQWQKCPLVKNNPWLK</sequence>
<proteinExistence type="predicted"/>
<keyword evidence="1" id="KW-0812">Transmembrane</keyword>
<evidence type="ECO:0000256" key="1">
    <source>
        <dbReference type="SAM" id="Phobius"/>
    </source>
</evidence>
<feature type="transmembrane region" description="Helical" evidence="1">
    <location>
        <begin position="72"/>
        <end position="89"/>
    </location>
</feature>
<evidence type="ECO:0000313" key="2">
    <source>
        <dbReference type="EMBL" id="OGY94346.1"/>
    </source>
</evidence>
<keyword evidence="1" id="KW-1133">Transmembrane helix</keyword>
<dbReference type="Proteomes" id="UP000177626">
    <property type="component" value="Unassembled WGS sequence"/>
</dbReference>
<evidence type="ECO:0008006" key="4">
    <source>
        <dbReference type="Google" id="ProtNLM"/>
    </source>
</evidence>
<accession>A0A1G2BZF9</accession>
<gene>
    <name evidence="2" type="ORF">A2406_02940</name>
</gene>
<dbReference type="AlphaFoldDB" id="A0A1G2BZF9"/>
<organism evidence="2 3">
    <name type="scientific">Candidatus Komeilibacteria bacterium RIFOXYC1_FULL_37_11</name>
    <dbReference type="NCBI Taxonomy" id="1798555"/>
    <lineage>
        <taxon>Bacteria</taxon>
        <taxon>Candidatus Komeiliibacteriota</taxon>
    </lineage>
</organism>
<comment type="caution">
    <text evidence="2">The sequence shown here is derived from an EMBL/GenBank/DDBJ whole genome shotgun (WGS) entry which is preliminary data.</text>
</comment>
<name>A0A1G2BZF9_9BACT</name>
<protein>
    <recommendedName>
        <fullName evidence="4">DoxX family protein</fullName>
    </recommendedName>
</protein>